<dbReference type="InParanoid" id="W2RNX0"/>
<proteinExistence type="predicted"/>
<dbReference type="GeneID" id="19975698"/>
<dbReference type="RefSeq" id="XP_008720900.1">
    <property type="nucleotide sequence ID" value="XM_008722678.1"/>
</dbReference>
<dbReference type="VEuPathDB" id="FungiDB:HMPREF1541_08359"/>
<feature type="domain" description="Major facilitator superfamily (MFS) profile" evidence="7">
    <location>
        <begin position="126"/>
        <end position="569"/>
    </location>
</feature>
<evidence type="ECO:0000256" key="6">
    <source>
        <dbReference type="SAM" id="SignalP"/>
    </source>
</evidence>
<evidence type="ECO:0000256" key="4">
    <source>
        <dbReference type="ARBA" id="ARBA00023136"/>
    </source>
</evidence>
<evidence type="ECO:0000256" key="3">
    <source>
        <dbReference type="ARBA" id="ARBA00022989"/>
    </source>
</evidence>
<dbReference type="SUPFAM" id="SSF103473">
    <property type="entry name" value="MFS general substrate transporter"/>
    <property type="match status" value="1"/>
</dbReference>
<feature type="transmembrane region" description="Helical" evidence="5">
    <location>
        <begin position="468"/>
        <end position="497"/>
    </location>
</feature>
<dbReference type="eggNOG" id="KOG0255">
    <property type="taxonomic scope" value="Eukaryota"/>
</dbReference>
<evidence type="ECO:0000256" key="1">
    <source>
        <dbReference type="ARBA" id="ARBA00004141"/>
    </source>
</evidence>
<dbReference type="PROSITE" id="PS50850">
    <property type="entry name" value="MFS"/>
    <property type="match status" value="1"/>
</dbReference>
<accession>W2RNX0</accession>
<feature type="signal peptide" evidence="6">
    <location>
        <begin position="1"/>
        <end position="18"/>
    </location>
</feature>
<keyword evidence="2 5" id="KW-0812">Transmembrane</keyword>
<evidence type="ECO:0000256" key="2">
    <source>
        <dbReference type="ARBA" id="ARBA00022692"/>
    </source>
</evidence>
<keyword evidence="4 5" id="KW-0472">Membrane</keyword>
<feature type="transmembrane region" description="Helical" evidence="5">
    <location>
        <begin position="444"/>
        <end position="462"/>
    </location>
</feature>
<evidence type="ECO:0000313" key="8">
    <source>
        <dbReference type="EMBL" id="ETN37368.1"/>
    </source>
</evidence>
<dbReference type="PANTHER" id="PTHR23502:SF23">
    <property type="entry name" value="FLUCONAZOLE RESISTANCE PROTEIN 1"/>
    <property type="match status" value="1"/>
</dbReference>
<dbReference type="CDD" id="cd17323">
    <property type="entry name" value="MFS_Tpo1_MDR_like"/>
    <property type="match status" value="1"/>
</dbReference>
<keyword evidence="9" id="KW-1185">Reference proteome</keyword>
<name>W2RNX0_CYPE1</name>
<dbReference type="InterPro" id="IPR036259">
    <property type="entry name" value="MFS_trans_sf"/>
</dbReference>
<dbReference type="STRING" id="1220924.W2RNX0"/>
<gene>
    <name evidence="8" type="ORF">HMPREF1541_08359</name>
</gene>
<sequence length="569" mass="63725">MIFNIFEFICAFLDLATGLRDTPFGQFLRLIGFKSYLHYPEEIYNFQAPSFSTISANDNAVDEEPKLDLEAKRTMSRNSYEISIREPETIRRLSSKNITTASLVTWYSEDDPENPRNWNDQKKSWVIIVMTLYTFVVYCTASIITPTAEYVMQQYNVSIEVASLGLSLYVVGYGVGPMFFSPISEIPFVGRNPPYIWSFVVFFLVSIIIAVVDNFPAMVVLRFLQGFFGSPILASGGATIEDIYDPYSAPYAYIWWIAAMYCGPAFGPLFPAWAVASDWRWALWITVIMASVIFVLLPFMPETSPTTIILHRARRLRLATGNPSYLAPSELKPLNLGTTFKLALSKPGEITIKDPAIAYACIYGSIIYGTYYSFFEVFPIVFLQHYKMSLHGLGLIFTGSICGGCLIGVIIYYNYIRHYFIPRARHILHVSGQAVPPEAWLRPGLIGVFGPPVGLFLFAWTAKPSIHWIVPTVGIAIFAAGSFVVFQGLICYIPLVYPKYVASLFAANDFARSMCAAAMVMTSRYMYENLGVARGVTLVGGLSVFGVVGLWVLWWYGAGLRARSRFTGD</sequence>
<dbReference type="Proteomes" id="UP000030752">
    <property type="component" value="Unassembled WGS sequence"/>
</dbReference>
<dbReference type="PANTHER" id="PTHR23502">
    <property type="entry name" value="MAJOR FACILITATOR SUPERFAMILY"/>
    <property type="match status" value="1"/>
</dbReference>
<dbReference type="HOGENOM" id="CLU_008455_11_1_1"/>
<dbReference type="OrthoDB" id="3357846at2759"/>
<feature type="transmembrane region" description="Helical" evidence="5">
    <location>
        <begin position="281"/>
        <end position="300"/>
    </location>
</feature>
<organism evidence="8 9">
    <name type="scientific">Cyphellophora europaea (strain CBS 101466)</name>
    <name type="common">Phialophora europaea</name>
    <dbReference type="NCBI Taxonomy" id="1220924"/>
    <lineage>
        <taxon>Eukaryota</taxon>
        <taxon>Fungi</taxon>
        <taxon>Dikarya</taxon>
        <taxon>Ascomycota</taxon>
        <taxon>Pezizomycotina</taxon>
        <taxon>Eurotiomycetes</taxon>
        <taxon>Chaetothyriomycetidae</taxon>
        <taxon>Chaetothyriales</taxon>
        <taxon>Cyphellophoraceae</taxon>
        <taxon>Cyphellophora</taxon>
    </lineage>
</organism>
<feature type="transmembrane region" description="Helical" evidence="5">
    <location>
        <begin position="164"/>
        <end position="183"/>
    </location>
</feature>
<keyword evidence="6" id="KW-0732">Signal</keyword>
<evidence type="ECO:0000313" key="9">
    <source>
        <dbReference type="Proteomes" id="UP000030752"/>
    </source>
</evidence>
<feature type="transmembrane region" description="Helical" evidence="5">
    <location>
        <begin position="125"/>
        <end position="144"/>
    </location>
</feature>
<evidence type="ECO:0000259" key="7">
    <source>
        <dbReference type="PROSITE" id="PS50850"/>
    </source>
</evidence>
<dbReference type="EMBL" id="KB822724">
    <property type="protein sequence ID" value="ETN37368.1"/>
    <property type="molecule type" value="Genomic_DNA"/>
</dbReference>
<reference evidence="8 9" key="1">
    <citation type="submission" date="2013-03" db="EMBL/GenBank/DDBJ databases">
        <title>The Genome Sequence of Phialophora europaea CBS 101466.</title>
        <authorList>
            <consortium name="The Broad Institute Genomics Platform"/>
            <person name="Cuomo C."/>
            <person name="de Hoog S."/>
            <person name="Gorbushina A."/>
            <person name="Walker B."/>
            <person name="Young S.K."/>
            <person name="Zeng Q."/>
            <person name="Gargeya S."/>
            <person name="Fitzgerald M."/>
            <person name="Haas B."/>
            <person name="Abouelleil A."/>
            <person name="Allen A.W."/>
            <person name="Alvarado L."/>
            <person name="Arachchi H.M."/>
            <person name="Berlin A.M."/>
            <person name="Chapman S.B."/>
            <person name="Gainer-Dewar J."/>
            <person name="Goldberg J."/>
            <person name="Griggs A."/>
            <person name="Gujja S."/>
            <person name="Hansen M."/>
            <person name="Howarth C."/>
            <person name="Imamovic A."/>
            <person name="Ireland A."/>
            <person name="Larimer J."/>
            <person name="McCowan C."/>
            <person name="Murphy C."/>
            <person name="Pearson M."/>
            <person name="Poon T.W."/>
            <person name="Priest M."/>
            <person name="Roberts A."/>
            <person name="Saif S."/>
            <person name="Shea T."/>
            <person name="Sisk P."/>
            <person name="Sykes S."/>
            <person name="Wortman J."/>
            <person name="Nusbaum C."/>
            <person name="Birren B."/>
        </authorList>
    </citation>
    <scope>NUCLEOTIDE SEQUENCE [LARGE SCALE GENOMIC DNA]</scope>
    <source>
        <strain evidence="8 9">CBS 101466</strain>
    </source>
</reference>
<protein>
    <recommendedName>
        <fullName evidence="7">Major facilitator superfamily (MFS) profile domain-containing protein</fullName>
    </recommendedName>
</protein>
<dbReference type="InterPro" id="IPR011701">
    <property type="entry name" value="MFS"/>
</dbReference>
<feature type="transmembrane region" description="Helical" evidence="5">
    <location>
        <begin position="356"/>
        <end position="375"/>
    </location>
</feature>
<dbReference type="InterPro" id="IPR020846">
    <property type="entry name" value="MFS_dom"/>
</dbReference>
<keyword evidence="3 5" id="KW-1133">Transmembrane helix</keyword>
<comment type="subcellular location">
    <subcellularLocation>
        <location evidence="1">Membrane</location>
        <topology evidence="1">Multi-pass membrane protein</topology>
    </subcellularLocation>
</comment>
<evidence type="ECO:0000256" key="5">
    <source>
        <dbReference type="SAM" id="Phobius"/>
    </source>
</evidence>
<dbReference type="GO" id="GO:0015244">
    <property type="term" value="F:fluconazole transmembrane transporter activity"/>
    <property type="evidence" value="ECO:0007669"/>
    <property type="project" value="TreeGrafter"/>
</dbReference>
<feature type="transmembrane region" description="Helical" evidence="5">
    <location>
        <begin position="533"/>
        <end position="556"/>
    </location>
</feature>
<feature type="transmembrane region" description="Helical" evidence="5">
    <location>
        <begin position="195"/>
        <end position="212"/>
    </location>
</feature>
<dbReference type="AlphaFoldDB" id="W2RNX0"/>
<feature type="transmembrane region" description="Helical" evidence="5">
    <location>
        <begin position="395"/>
        <end position="415"/>
    </location>
</feature>
<dbReference type="Pfam" id="PF07690">
    <property type="entry name" value="MFS_1"/>
    <property type="match status" value="1"/>
</dbReference>
<dbReference type="GO" id="GO:0005886">
    <property type="term" value="C:plasma membrane"/>
    <property type="evidence" value="ECO:0007669"/>
    <property type="project" value="TreeGrafter"/>
</dbReference>
<dbReference type="Gene3D" id="1.20.1250.20">
    <property type="entry name" value="MFS general substrate transporter like domains"/>
    <property type="match status" value="1"/>
</dbReference>
<dbReference type="GO" id="GO:1990961">
    <property type="term" value="P:xenobiotic detoxification by transmembrane export across the plasma membrane"/>
    <property type="evidence" value="ECO:0007669"/>
    <property type="project" value="TreeGrafter"/>
</dbReference>
<feature type="transmembrane region" description="Helical" evidence="5">
    <location>
        <begin position="252"/>
        <end position="275"/>
    </location>
</feature>
<feature type="chain" id="PRO_5004823889" description="Major facilitator superfamily (MFS) profile domain-containing protein" evidence="6">
    <location>
        <begin position="19"/>
        <end position="569"/>
    </location>
</feature>